<feature type="domain" description="Pyridoxamine 5'-phosphate oxidase Alr4036 family FMN-binding" evidence="1">
    <location>
        <begin position="3"/>
        <end position="84"/>
    </location>
</feature>
<organism evidence="2 3">
    <name type="scientific">Ambispora leptoticha</name>
    <dbReference type="NCBI Taxonomy" id="144679"/>
    <lineage>
        <taxon>Eukaryota</taxon>
        <taxon>Fungi</taxon>
        <taxon>Fungi incertae sedis</taxon>
        <taxon>Mucoromycota</taxon>
        <taxon>Glomeromycotina</taxon>
        <taxon>Glomeromycetes</taxon>
        <taxon>Archaeosporales</taxon>
        <taxon>Ambisporaceae</taxon>
        <taxon>Ambispora</taxon>
    </lineage>
</organism>
<dbReference type="OrthoDB" id="434253at2759"/>
<dbReference type="Pfam" id="PF12766">
    <property type="entry name" value="Pyridox_oxase_2"/>
    <property type="match status" value="1"/>
</dbReference>
<dbReference type="PANTHER" id="PTHR28243">
    <property type="entry name" value="AGL049CP"/>
    <property type="match status" value="1"/>
</dbReference>
<dbReference type="InterPro" id="IPR012349">
    <property type="entry name" value="Split_barrel_FMN-bd"/>
</dbReference>
<dbReference type="GO" id="GO:0010181">
    <property type="term" value="F:FMN binding"/>
    <property type="evidence" value="ECO:0007669"/>
    <property type="project" value="InterPro"/>
</dbReference>
<comment type="caution">
    <text evidence="2">The sequence shown here is derived from an EMBL/GenBank/DDBJ whole genome shotgun (WGS) entry which is preliminary data.</text>
</comment>
<evidence type="ECO:0000313" key="3">
    <source>
        <dbReference type="Proteomes" id="UP000789508"/>
    </source>
</evidence>
<gene>
    <name evidence="2" type="ORF">ALEPTO_LOCUS7285</name>
</gene>
<dbReference type="AlphaFoldDB" id="A0A9N9BXQ1"/>
<dbReference type="PANTHER" id="PTHR28243:SF1">
    <property type="entry name" value="PYRIDOXAMINE 5'-PHOSPHATE OXIDASE ALR4036 FAMILY FMN-BINDING DOMAIN-CONTAINING PROTEIN"/>
    <property type="match status" value="1"/>
</dbReference>
<sequence length="215" mass="24500">ATLRPANRTVVFRGFAGEKNNYDNGGPAPIVAAEPQIKSGLLVVTTDLRSQVVNHLLQNSSFEAAWWFSVTGEQFRLSGDAYVLPHPSHSLLAVFPSKTLATNYFTPPTPEFNWEAERIRFWHKMPAELRAFYTRPTPGTPIKEQEEDNYLEKLSAVGETESEKELVKKALENFALIVMKANAVDYLQLYTTPNKRTKWLFDETTNQWESFKVFP</sequence>
<dbReference type="InterPro" id="IPR024624">
    <property type="entry name" value="Pyridox_Oxase_Alr4036_FMN-bd"/>
</dbReference>
<protein>
    <submittedName>
        <fullName evidence="2">14250_t:CDS:1</fullName>
    </submittedName>
</protein>
<evidence type="ECO:0000313" key="2">
    <source>
        <dbReference type="EMBL" id="CAG8581560.1"/>
    </source>
</evidence>
<dbReference type="EMBL" id="CAJVPS010003048">
    <property type="protein sequence ID" value="CAG8581560.1"/>
    <property type="molecule type" value="Genomic_DNA"/>
</dbReference>
<evidence type="ECO:0000259" key="1">
    <source>
        <dbReference type="Pfam" id="PF12766"/>
    </source>
</evidence>
<dbReference type="Gene3D" id="2.30.110.10">
    <property type="entry name" value="Electron Transport, Fmn-binding Protein, Chain A"/>
    <property type="match status" value="1"/>
</dbReference>
<dbReference type="SUPFAM" id="SSF50475">
    <property type="entry name" value="FMN-binding split barrel"/>
    <property type="match status" value="1"/>
</dbReference>
<accession>A0A9N9BXQ1</accession>
<proteinExistence type="predicted"/>
<feature type="non-terminal residue" evidence="2">
    <location>
        <position position="215"/>
    </location>
</feature>
<reference evidence="2" key="1">
    <citation type="submission" date="2021-06" db="EMBL/GenBank/DDBJ databases">
        <authorList>
            <person name="Kallberg Y."/>
            <person name="Tangrot J."/>
            <person name="Rosling A."/>
        </authorList>
    </citation>
    <scope>NUCLEOTIDE SEQUENCE</scope>
    <source>
        <strain evidence="2">FL130A</strain>
    </source>
</reference>
<keyword evidence="3" id="KW-1185">Reference proteome</keyword>
<name>A0A9N9BXQ1_9GLOM</name>
<dbReference type="Proteomes" id="UP000789508">
    <property type="component" value="Unassembled WGS sequence"/>
</dbReference>